<evidence type="ECO:0000259" key="1">
    <source>
        <dbReference type="Pfam" id="PF24723"/>
    </source>
</evidence>
<dbReference type="AlphaFoldDB" id="A0A2I1I771"/>
<organism evidence="2 3">
    <name type="scientific">Schaalia turicensis</name>
    <dbReference type="NCBI Taxonomy" id="131111"/>
    <lineage>
        <taxon>Bacteria</taxon>
        <taxon>Bacillati</taxon>
        <taxon>Actinomycetota</taxon>
        <taxon>Actinomycetes</taxon>
        <taxon>Actinomycetales</taxon>
        <taxon>Actinomycetaceae</taxon>
        <taxon>Schaalia</taxon>
    </lineage>
</organism>
<sequence length="82" mass="9881">MTLDSRYVIDDPVRSSQRVWSVTELDESGEPTLGPILFTFDKKTVLNLWTDYPQKFTPEQIQIMREEEPYWYEFFMPRLEEA</sequence>
<dbReference type="RefSeq" id="WP_133121968.1">
    <property type="nucleotide sequence ID" value="NZ_JBQOSN010000001.1"/>
</dbReference>
<dbReference type="EMBL" id="PKKJ01000001">
    <property type="protein sequence ID" value="PKY66943.1"/>
    <property type="molecule type" value="Genomic_DNA"/>
</dbReference>
<accession>A0A2I1I771</accession>
<dbReference type="OrthoDB" id="9800835at2"/>
<gene>
    <name evidence="2" type="ORF">CYJ25_01510</name>
</gene>
<proteinExistence type="predicted"/>
<dbReference type="Proteomes" id="UP000234545">
    <property type="component" value="Unassembled WGS sequence"/>
</dbReference>
<evidence type="ECO:0000313" key="3">
    <source>
        <dbReference type="Proteomes" id="UP000234545"/>
    </source>
</evidence>
<dbReference type="InterPro" id="IPR056092">
    <property type="entry name" value="DUF7675"/>
</dbReference>
<reference evidence="2 3" key="1">
    <citation type="submission" date="2017-12" db="EMBL/GenBank/DDBJ databases">
        <title>Phylogenetic diversity of female urinary microbiome.</title>
        <authorList>
            <person name="Thomas-White K."/>
            <person name="Wolfe A.J."/>
        </authorList>
    </citation>
    <scope>NUCLEOTIDE SEQUENCE [LARGE SCALE GENOMIC DNA]</scope>
    <source>
        <strain evidence="2 3">UMB0250</strain>
    </source>
</reference>
<protein>
    <recommendedName>
        <fullName evidence="1">DUF7675 domain-containing protein</fullName>
    </recommendedName>
</protein>
<evidence type="ECO:0000313" key="2">
    <source>
        <dbReference type="EMBL" id="PKY66943.1"/>
    </source>
</evidence>
<dbReference type="Pfam" id="PF24723">
    <property type="entry name" value="DUF7675"/>
    <property type="match status" value="1"/>
</dbReference>
<comment type="caution">
    <text evidence="2">The sequence shown here is derived from an EMBL/GenBank/DDBJ whole genome shotgun (WGS) entry which is preliminary data.</text>
</comment>
<feature type="domain" description="DUF7675" evidence="1">
    <location>
        <begin position="14"/>
        <end position="78"/>
    </location>
</feature>
<name>A0A2I1I771_9ACTO</name>